<evidence type="ECO:0000313" key="1">
    <source>
        <dbReference type="EMBL" id="KRL88033.1"/>
    </source>
</evidence>
<dbReference type="EMBL" id="AZFJ01000009">
    <property type="protein sequence ID" value="KRL88033.1"/>
    <property type="molecule type" value="Genomic_DNA"/>
</dbReference>
<sequence>MDSSAAATVLLRVPIAVVMPKKNRVPYTHFLPAFHIFTRSLISGVGEPFVRLNFINTHLP</sequence>
<name>A0A0R1U443_9LACO</name>
<keyword evidence="2" id="KW-1185">Reference proteome</keyword>
<protein>
    <submittedName>
        <fullName evidence="1">Uncharacterized protein</fullName>
    </submittedName>
</protein>
<comment type="caution">
    <text evidence="1">The sequence shown here is derived from an EMBL/GenBank/DDBJ whole genome shotgun (WGS) entry which is preliminary data.</text>
</comment>
<dbReference type="AlphaFoldDB" id="A0A0R1U443"/>
<organism evidence="1 2">
    <name type="scientific">Lacticaseibacillus pantheris DSM 15945 = JCM 12539 = NBRC 106106</name>
    <dbReference type="NCBI Taxonomy" id="1423783"/>
    <lineage>
        <taxon>Bacteria</taxon>
        <taxon>Bacillati</taxon>
        <taxon>Bacillota</taxon>
        <taxon>Bacilli</taxon>
        <taxon>Lactobacillales</taxon>
        <taxon>Lactobacillaceae</taxon>
        <taxon>Lacticaseibacillus</taxon>
    </lineage>
</organism>
<reference evidence="1 2" key="1">
    <citation type="journal article" date="2015" name="Genome Announc.">
        <title>Expanding the biotechnology potential of lactobacilli through comparative genomics of 213 strains and associated genera.</title>
        <authorList>
            <person name="Sun Z."/>
            <person name="Harris H.M."/>
            <person name="McCann A."/>
            <person name="Guo C."/>
            <person name="Argimon S."/>
            <person name="Zhang W."/>
            <person name="Yang X."/>
            <person name="Jeffery I.B."/>
            <person name="Cooney J.C."/>
            <person name="Kagawa T.F."/>
            <person name="Liu W."/>
            <person name="Song Y."/>
            <person name="Salvetti E."/>
            <person name="Wrobel A."/>
            <person name="Rasinkangas P."/>
            <person name="Parkhill J."/>
            <person name="Rea M.C."/>
            <person name="O'Sullivan O."/>
            <person name="Ritari J."/>
            <person name="Douillard F.P."/>
            <person name="Paul Ross R."/>
            <person name="Yang R."/>
            <person name="Briner A.E."/>
            <person name="Felis G.E."/>
            <person name="de Vos W.M."/>
            <person name="Barrangou R."/>
            <person name="Klaenhammer T.R."/>
            <person name="Caufield P.W."/>
            <person name="Cui Y."/>
            <person name="Zhang H."/>
            <person name="O'Toole P.W."/>
        </authorList>
    </citation>
    <scope>NUCLEOTIDE SEQUENCE [LARGE SCALE GENOMIC DNA]</scope>
    <source>
        <strain evidence="1 2">DSM 15945</strain>
    </source>
</reference>
<accession>A0A0R1U443</accession>
<dbReference type="Proteomes" id="UP000051922">
    <property type="component" value="Unassembled WGS sequence"/>
</dbReference>
<proteinExistence type="predicted"/>
<gene>
    <name evidence="1" type="ORF">FC50_GL000548</name>
</gene>
<evidence type="ECO:0000313" key="2">
    <source>
        <dbReference type="Proteomes" id="UP000051922"/>
    </source>
</evidence>